<dbReference type="Proteomes" id="UP001595530">
    <property type="component" value="Unassembled WGS sequence"/>
</dbReference>
<keyword evidence="3" id="KW-1185">Reference proteome</keyword>
<gene>
    <name evidence="2" type="ORF">ACFOFO_01145</name>
</gene>
<protein>
    <submittedName>
        <fullName evidence="2">Nuclear transport factor 2 family protein</fullName>
    </submittedName>
</protein>
<proteinExistence type="predicted"/>
<evidence type="ECO:0000313" key="2">
    <source>
        <dbReference type="EMBL" id="MFC3106577.1"/>
    </source>
</evidence>
<evidence type="ECO:0000313" key="3">
    <source>
        <dbReference type="Proteomes" id="UP001595530"/>
    </source>
</evidence>
<dbReference type="Pfam" id="PF13577">
    <property type="entry name" value="SnoaL_4"/>
    <property type="match status" value="1"/>
</dbReference>
<dbReference type="InterPro" id="IPR037401">
    <property type="entry name" value="SnoaL-like"/>
</dbReference>
<dbReference type="RefSeq" id="WP_390325107.1">
    <property type="nucleotide sequence ID" value="NZ_JBHRTP010000003.1"/>
</dbReference>
<accession>A0ABV7EYB2</accession>
<sequence>MSKLDHKQALYELVCRYAQAVDKRDWTQLEALFTADASLKGPSFSMDGRAAIIAGMRALGQYSATQHHVHQQLVELDGPSAGAETYCVANHLYERDGMKRKLDWGIRYQDRFVCEADQWRFAQRILLLDWTQDLPVEA</sequence>
<organism evidence="2 3">
    <name type="scientific">Undibacterium arcticum</name>
    <dbReference type="NCBI Taxonomy" id="1762892"/>
    <lineage>
        <taxon>Bacteria</taxon>
        <taxon>Pseudomonadati</taxon>
        <taxon>Pseudomonadota</taxon>
        <taxon>Betaproteobacteria</taxon>
        <taxon>Burkholderiales</taxon>
        <taxon>Oxalobacteraceae</taxon>
        <taxon>Undibacterium</taxon>
    </lineage>
</organism>
<dbReference type="EMBL" id="JBHRTP010000003">
    <property type="protein sequence ID" value="MFC3106577.1"/>
    <property type="molecule type" value="Genomic_DNA"/>
</dbReference>
<dbReference type="InterPro" id="IPR032710">
    <property type="entry name" value="NTF2-like_dom_sf"/>
</dbReference>
<evidence type="ECO:0000259" key="1">
    <source>
        <dbReference type="Pfam" id="PF13577"/>
    </source>
</evidence>
<comment type="caution">
    <text evidence="2">The sequence shown here is derived from an EMBL/GenBank/DDBJ whole genome shotgun (WGS) entry which is preliminary data.</text>
</comment>
<reference evidence="3" key="1">
    <citation type="journal article" date="2019" name="Int. J. Syst. Evol. Microbiol.">
        <title>The Global Catalogue of Microorganisms (GCM) 10K type strain sequencing project: providing services to taxonomists for standard genome sequencing and annotation.</title>
        <authorList>
            <consortium name="The Broad Institute Genomics Platform"/>
            <consortium name="The Broad Institute Genome Sequencing Center for Infectious Disease"/>
            <person name="Wu L."/>
            <person name="Ma J."/>
        </authorList>
    </citation>
    <scope>NUCLEOTIDE SEQUENCE [LARGE SCALE GENOMIC DNA]</scope>
    <source>
        <strain evidence="3">KCTC 42986</strain>
    </source>
</reference>
<name>A0ABV7EYB2_9BURK</name>
<feature type="domain" description="SnoaL-like" evidence="1">
    <location>
        <begin position="4"/>
        <end position="124"/>
    </location>
</feature>
<dbReference type="CDD" id="cd00531">
    <property type="entry name" value="NTF2_like"/>
    <property type="match status" value="1"/>
</dbReference>
<dbReference type="Gene3D" id="3.10.450.50">
    <property type="match status" value="1"/>
</dbReference>
<dbReference type="SUPFAM" id="SSF54427">
    <property type="entry name" value="NTF2-like"/>
    <property type="match status" value="1"/>
</dbReference>